<evidence type="ECO:0000256" key="11">
    <source>
        <dbReference type="ARBA" id="ARBA00023268"/>
    </source>
</evidence>
<dbReference type="Gene3D" id="3.40.710.10">
    <property type="entry name" value="DD-peptidase/beta-lactamase superfamily"/>
    <property type="match status" value="1"/>
</dbReference>
<dbReference type="NCBIfam" id="TIGR02074">
    <property type="entry name" value="PBP_1a_fam"/>
    <property type="match status" value="1"/>
</dbReference>
<evidence type="ECO:0000313" key="19">
    <source>
        <dbReference type="EMBL" id="QDO95910.1"/>
    </source>
</evidence>
<dbReference type="GO" id="GO:0008360">
    <property type="term" value="P:regulation of cell shape"/>
    <property type="evidence" value="ECO:0007669"/>
    <property type="project" value="UniProtKB-KW"/>
</dbReference>
<feature type="domain" description="Penicillin-binding protein transpeptidase" evidence="17">
    <location>
        <begin position="352"/>
        <end position="583"/>
    </location>
</feature>
<keyword evidence="9" id="KW-0133">Cell shape</keyword>
<feature type="region of interest" description="Disordered" evidence="15">
    <location>
        <begin position="646"/>
        <end position="708"/>
    </location>
</feature>
<dbReference type="KEGG" id="fer:FNB15_00820"/>
<dbReference type="InterPro" id="IPR023346">
    <property type="entry name" value="Lysozyme-like_dom_sf"/>
</dbReference>
<dbReference type="EMBL" id="CP041636">
    <property type="protein sequence ID" value="QDO95910.1"/>
    <property type="molecule type" value="Genomic_DNA"/>
</dbReference>
<dbReference type="InterPro" id="IPR012338">
    <property type="entry name" value="Beta-lactam/transpept-like"/>
</dbReference>
<comment type="catalytic activity">
    <reaction evidence="14">
        <text>[GlcNAc-(1-&gt;4)-Mur2Ac(oyl-L-Ala-gamma-D-Glu-L-Lys-D-Ala-D-Ala)](n)-di-trans,octa-cis-undecaprenyl diphosphate + beta-D-GlcNAc-(1-&gt;4)-Mur2Ac(oyl-L-Ala-gamma-D-Glu-L-Lys-D-Ala-D-Ala)-di-trans,octa-cis-undecaprenyl diphosphate = [GlcNAc-(1-&gt;4)-Mur2Ac(oyl-L-Ala-gamma-D-Glu-L-Lys-D-Ala-D-Ala)](n+1)-di-trans,octa-cis-undecaprenyl diphosphate + di-trans,octa-cis-undecaprenyl diphosphate + H(+)</text>
        <dbReference type="Rhea" id="RHEA:23708"/>
        <dbReference type="Rhea" id="RHEA-COMP:9602"/>
        <dbReference type="Rhea" id="RHEA-COMP:9603"/>
        <dbReference type="ChEBI" id="CHEBI:15378"/>
        <dbReference type="ChEBI" id="CHEBI:58405"/>
        <dbReference type="ChEBI" id="CHEBI:60033"/>
        <dbReference type="ChEBI" id="CHEBI:78435"/>
        <dbReference type="EC" id="2.4.99.28"/>
    </reaction>
</comment>
<evidence type="ECO:0000256" key="3">
    <source>
        <dbReference type="ARBA" id="ARBA00007739"/>
    </source>
</evidence>
<feature type="region of interest" description="Disordered" evidence="15">
    <location>
        <begin position="1"/>
        <end position="21"/>
    </location>
</feature>
<evidence type="ECO:0000256" key="7">
    <source>
        <dbReference type="ARBA" id="ARBA00022679"/>
    </source>
</evidence>
<dbReference type="InterPro" id="IPR001264">
    <property type="entry name" value="Glyco_trans_51"/>
</dbReference>
<keyword evidence="16" id="KW-0812">Transmembrane</keyword>
<evidence type="ECO:0000256" key="13">
    <source>
        <dbReference type="ARBA" id="ARBA00034000"/>
    </source>
</evidence>
<comment type="similarity">
    <text evidence="2">In the C-terminal section; belongs to the transpeptidase family.</text>
</comment>
<keyword evidence="16" id="KW-0472">Membrane</keyword>
<dbReference type="GO" id="GO:0071555">
    <property type="term" value="P:cell wall organization"/>
    <property type="evidence" value="ECO:0007669"/>
    <property type="project" value="UniProtKB-KW"/>
</dbReference>
<dbReference type="GO" id="GO:0009252">
    <property type="term" value="P:peptidoglycan biosynthetic process"/>
    <property type="evidence" value="ECO:0007669"/>
    <property type="project" value="UniProtKB-UniPathway"/>
</dbReference>
<evidence type="ECO:0000256" key="12">
    <source>
        <dbReference type="ARBA" id="ARBA00023316"/>
    </source>
</evidence>
<organism evidence="19 20">
    <name type="scientific">Ferrovibrio terrae</name>
    <dbReference type="NCBI Taxonomy" id="2594003"/>
    <lineage>
        <taxon>Bacteria</taxon>
        <taxon>Pseudomonadati</taxon>
        <taxon>Pseudomonadota</taxon>
        <taxon>Alphaproteobacteria</taxon>
        <taxon>Rhodospirillales</taxon>
        <taxon>Rhodospirillaceae</taxon>
        <taxon>Ferrovibrio</taxon>
    </lineage>
</organism>
<evidence type="ECO:0000256" key="5">
    <source>
        <dbReference type="ARBA" id="ARBA00022670"/>
    </source>
</evidence>
<evidence type="ECO:0000256" key="9">
    <source>
        <dbReference type="ARBA" id="ARBA00022960"/>
    </source>
</evidence>
<proteinExistence type="inferred from homology"/>
<dbReference type="SUPFAM" id="SSF53955">
    <property type="entry name" value="Lysozyme-like"/>
    <property type="match status" value="1"/>
</dbReference>
<dbReference type="AlphaFoldDB" id="A0A516GX50"/>
<dbReference type="GO" id="GO:0030288">
    <property type="term" value="C:outer membrane-bounded periplasmic space"/>
    <property type="evidence" value="ECO:0007669"/>
    <property type="project" value="TreeGrafter"/>
</dbReference>
<accession>A0A516GX50</accession>
<evidence type="ECO:0000256" key="4">
    <source>
        <dbReference type="ARBA" id="ARBA00022645"/>
    </source>
</evidence>
<evidence type="ECO:0000259" key="18">
    <source>
        <dbReference type="Pfam" id="PF00912"/>
    </source>
</evidence>
<feature type="transmembrane region" description="Helical" evidence="16">
    <location>
        <begin position="38"/>
        <end position="66"/>
    </location>
</feature>
<keyword evidence="6" id="KW-0328">Glycosyltransferase</keyword>
<keyword evidence="5" id="KW-0645">Protease</keyword>
<evidence type="ECO:0000256" key="1">
    <source>
        <dbReference type="ARBA" id="ARBA00004752"/>
    </source>
</evidence>
<keyword evidence="8" id="KW-0378">Hydrolase</keyword>
<keyword evidence="11" id="KW-0511">Multifunctional enzyme</keyword>
<dbReference type="SUPFAM" id="SSF56601">
    <property type="entry name" value="beta-lactamase/transpeptidase-like"/>
    <property type="match status" value="1"/>
</dbReference>
<keyword evidence="7" id="KW-0808">Transferase</keyword>
<dbReference type="InterPro" id="IPR036950">
    <property type="entry name" value="PBP_transglycosylase"/>
</dbReference>
<feature type="domain" description="Glycosyl transferase family 51" evidence="18">
    <location>
        <begin position="92"/>
        <end position="264"/>
    </location>
</feature>
<protein>
    <submittedName>
        <fullName evidence="19">Penicillin-binding protein 1A</fullName>
    </submittedName>
</protein>
<dbReference type="Proteomes" id="UP000317496">
    <property type="component" value="Chromosome"/>
</dbReference>
<keyword evidence="16" id="KW-1133">Transmembrane helix</keyword>
<dbReference type="InterPro" id="IPR050396">
    <property type="entry name" value="Glycosyltr_51/Transpeptidase"/>
</dbReference>
<dbReference type="PANTHER" id="PTHR32282:SF33">
    <property type="entry name" value="PEPTIDOGLYCAN GLYCOSYLTRANSFERASE"/>
    <property type="match status" value="1"/>
</dbReference>
<feature type="compositionally biased region" description="Basic residues" evidence="15">
    <location>
        <begin position="1"/>
        <end position="10"/>
    </location>
</feature>
<evidence type="ECO:0000256" key="6">
    <source>
        <dbReference type="ARBA" id="ARBA00022676"/>
    </source>
</evidence>
<evidence type="ECO:0000259" key="17">
    <source>
        <dbReference type="Pfam" id="PF00905"/>
    </source>
</evidence>
<keyword evidence="20" id="KW-1185">Reference proteome</keyword>
<comment type="similarity">
    <text evidence="3">In the N-terminal section; belongs to the glycosyltransferase 51 family.</text>
</comment>
<dbReference type="GO" id="GO:0006508">
    <property type="term" value="P:proteolysis"/>
    <property type="evidence" value="ECO:0007669"/>
    <property type="project" value="UniProtKB-KW"/>
</dbReference>
<dbReference type="UniPathway" id="UPA00219"/>
<dbReference type="Gene3D" id="1.10.3810.10">
    <property type="entry name" value="Biosynthetic peptidoglycan transglycosylase-like"/>
    <property type="match status" value="1"/>
</dbReference>
<dbReference type="PANTHER" id="PTHR32282">
    <property type="entry name" value="BINDING PROTEIN TRANSPEPTIDASE, PUTATIVE-RELATED"/>
    <property type="match status" value="1"/>
</dbReference>
<evidence type="ECO:0000256" key="10">
    <source>
        <dbReference type="ARBA" id="ARBA00022984"/>
    </source>
</evidence>
<gene>
    <name evidence="19" type="ORF">FNB15_00820</name>
</gene>
<keyword evidence="12" id="KW-0961">Cell wall biogenesis/degradation</keyword>
<dbReference type="FunFam" id="1.10.3810.10:FF:000001">
    <property type="entry name" value="Penicillin-binding protein 1A"/>
    <property type="match status" value="1"/>
</dbReference>
<dbReference type="Pfam" id="PF00905">
    <property type="entry name" value="Transpeptidase"/>
    <property type="match status" value="1"/>
</dbReference>
<evidence type="ECO:0000256" key="14">
    <source>
        <dbReference type="ARBA" id="ARBA00049902"/>
    </source>
</evidence>
<dbReference type="GO" id="GO:0009002">
    <property type="term" value="F:serine-type D-Ala-D-Ala carboxypeptidase activity"/>
    <property type="evidence" value="ECO:0007669"/>
    <property type="project" value="UniProtKB-EC"/>
</dbReference>
<evidence type="ECO:0000313" key="20">
    <source>
        <dbReference type="Proteomes" id="UP000317496"/>
    </source>
</evidence>
<dbReference type="GO" id="GO:0008955">
    <property type="term" value="F:peptidoglycan glycosyltransferase activity"/>
    <property type="evidence" value="ECO:0007669"/>
    <property type="project" value="UniProtKB-EC"/>
</dbReference>
<dbReference type="InterPro" id="IPR001460">
    <property type="entry name" value="PCN-bd_Tpept"/>
</dbReference>
<dbReference type="OrthoDB" id="9766909at2"/>
<evidence type="ECO:0000256" key="2">
    <source>
        <dbReference type="ARBA" id="ARBA00007090"/>
    </source>
</evidence>
<dbReference type="Pfam" id="PF00912">
    <property type="entry name" value="Transgly"/>
    <property type="match status" value="1"/>
</dbReference>
<evidence type="ECO:0000256" key="16">
    <source>
        <dbReference type="SAM" id="Phobius"/>
    </source>
</evidence>
<reference evidence="19 20" key="1">
    <citation type="submission" date="2019-07" db="EMBL/GenBank/DDBJ databases">
        <title>Genome sequencing for Ferrovibrio sp. K5.</title>
        <authorList>
            <person name="Park S.-J."/>
        </authorList>
    </citation>
    <scope>NUCLEOTIDE SEQUENCE [LARGE SCALE GENOMIC DNA]</scope>
    <source>
        <strain evidence="19 20">K5</strain>
    </source>
</reference>
<dbReference type="RefSeq" id="WP_144066891.1">
    <property type="nucleotide sequence ID" value="NZ_CP041636.1"/>
</dbReference>
<comment type="pathway">
    <text evidence="1">Cell wall biogenesis; peptidoglycan biosynthesis.</text>
</comment>
<feature type="compositionally biased region" description="Low complexity" evidence="15">
    <location>
        <begin position="672"/>
        <end position="687"/>
    </location>
</feature>
<comment type="catalytic activity">
    <reaction evidence="13">
        <text>Preferential cleavage: (Ac)2-L-Lys-D-Ala-|-D-Ala. Also transpeptidation of peptidyl-alanyl moieties that are N-acyl substituents of D-alanine.</text>
        <dbReference type="EC" id="3.4.16.4"/>
    </reaction>
</comment>
<evidence type="ECO:0000256" key="15">
    <source>
        <dbReference type="SAM" id="MobiDB-lite"/>
    </source>
</evidence>
<name>A0A516GX50_9PROT</name>
<evidence type="ECO:0000256" key="8">
    <source>
        <dbReference type="ARBA" id="ARBA00022801"/>
    </source>
</evidence>
<keyword evidence="4" id="KW-0121">Carboxypeptidase</keyword>
<dbReference type="GO" id="GO:0008658">
    <property type="term" value="F:penicillin binding"/>
    <property type="evidence" value="ECO:0007669"/>
    <property type="project" value="InterPro"/>
</dbReference>
<keyword evidence="10" id="KW-0573">Peptidoglycan synthesis</keyword>
<sequence length="708" mass="76757">MARSPRRSTAPKKSTSSRNKGRTGWLKRLFPISQSGSLLGRIGALAAVVAIWGAVVLGGLIAWYAYDLPDFDELYIVERKSSVTLKAADGMVLATYGDLYGEHQPLKSLPPQLPQALIATEDRRFYSHFGIDPIGLARAAYANLRAGRTVQGGSTLTQQLAKNVFLTPNRTLKRKVQELMLAFRLEHRFSKDQILEMYFNRVYFGAGAYGVEAAAQRFFDKPAAKLSLGESAMLVGLLKAPSKLAPTGNIKSAQSRAAQVLRNMADAGYITPETAEAAIAKPTQLARSRLPLPNARYFADWAVEEVYQLVGRDHTDLTVYTTLDSRLQAGAERSVDTVLDREGEKQDVRQGALVALAPDGAVRAMVGGRDYIDSSFNRATQARRQPGSAFKPIVFLTALEQGIRPDDQFVDGPIEISGWKPRNYDGQYHGTMTLREAAARSINTIAVQVDEKVGRDKVIETARRLGITSDLKPHPSLALGAFEVGVLELTAAYAAFVNGGYAVQPYGVIEIRDAQNNVLFRRQDGGAYAHMIGGETLGDLNDLLRGVVETGTGRAARIGRPAAGKTGTTSDYRDAWFVGYTPDLITSVWVGNDDNSPTKKVSGSGLPAQIWKGFMTDALKGRPASELPQAPSRNFNLPSLWDRIVGSFGGATPAQARPSSPVPPPPRSHIEPAAPAANDPDARPALPQQGQSTEPQMIWQVGPQPVRQ</sequence>